<dbReference type="CDD" id="cd07377">
    <property type="entry name" value="WHTH_GntR"/>
    <property type="match status" value="1"/>
</dbReference>
<keyword evidence="6" id="KW-1185">Reference proteome</keyword>
<dbReference type="InterPro" id="IPR008920">
    <property type="entry name" value="TF_FadR/GntR_C"/>
</dbReference>
<dbReference type="RefSeq" id="WP_131981054.1">
    <property type="nucleotide sequence ID" value="NZ_SMKL01000013.1"/>
</dbReference>
<dbReference type="EMBL" id="SMKL01000013">
    <property type="protein sequence ID" value="TDC52774.1"/>
    <property type="molecule type" value="Genomic_DNA"/>
</dbReference>
<feature type="domain" description="HTH gntR-type" evidence="4">
    <location>
        <begin position="3"/>
        <end position="69"/>
    </location>
</feature>
<gene>
    <name evidence="5" type="ORF">E1212_07940</name>
</gene>
<name>A0A4R4RT13_9ACTN</name>
<keyword evidence="1" id="KW-0805">Transcription regulation</keyword>
<evidence type="ECO:0000256" key="3">
    <source>
        <dbReference type="ARBA" id="ARBA00023163"/>
    </source>
</evidence>
<dbReference type="InterPro" id="IPR000524">
    <property type="entry name" value="Tscrpt_reg_HTH_GntR"/>
</dbReference>
<proteinExistence type="predicted"/>
<dbReference type="InterPro" id="IPR036390">
    <property type="entry name" value="WH_DNA-bd_sf"/>
</dbReference>
<evidence type="ECO:0000259" key="4">
    <source>
        <dbReference type="PROSITE" id="PS50949"/>
    </source>
</evidence>
<keyword evidence="2" id="KW-0238">DNA-binding</keyword>
<accession>A0A4R4RT13</accession>
<dbReference type="Proteomes" id="UP000295621">
    <property type="component" value="Unassembled WGS sequence"/>
</dbReference>
<sequence length="213" mass="24424">MLMKVADRVYDELRRAIVEGKYKPHQRLVESDLADDLAASRTPIRQSLQRLELEGLVFASRNGWVVREHSVLDIQRVYDVRIPLEGYAARLAAERATDQQLRHLEELHRSVSERMSPDNRIEFVKLHDELHDAIFVAAGNEVLRDAVLGYRQHPYNMRVAHLYSEGELTAAAKSHEELVQAICARDADLAEALARDHLALSREATLQRLKQFL</sequence>
<dbReference type="AlphaFoldDB" id="A0A4R4RT13"/>
<dbReference type="Gene3D" id="1.10.10.10">
    <property type="entry name" value="Winged helix-like DNA-binding domain superfamily/Winged helix DNA-binding domain"/>
    <property type="match status" value="1"/>
</dbReference>
<dbReference type="SMART" id="SM00345">
    <property type="entry name" value="HTH_GNTR"/>
    <property type="match status" value="1"/>
</dbReference>
<dbReference type="SUPFAM" id="SSF46785">
    <property type="entry name" value="Winged helix' DNA-binding domain"/>
    <property type="match status" value="1"/>
</dbReference>
<evidence type="ECO:0000313" key="6">
    <source>
        <dbReference type="Proteomes" id="UP000295621"/>
    </source>
</evidence>
<reference evidence="5 6" key="1">
    <citation type="submission" date="2019-02" db="EMBL/GenBank/DDBJ databases">
        <title>Draft genome sequences of novel Actinobacteria.</title>
        <authorList>
            <person name="Sahin N."/>
            <person name="Ay H."/>
            <person name="Saygin H."/>
        </authorList>
    </citation>
    <scope>NUCLEOTIDE SEQUENCE [LARGE SCALE GENOMIC DNA]</scope>
    <source>
        <strain evidence="5 6">KC603</strain>
    </source>
</reference>
<protein>
    <submittedName>
        <fullName evidence="5">GntR family transcriptional regulator</fullName>
    </submittedName>
</protein>
<dbReference type="InterPro" id="IPR036388">
    <property type="entry name" value="WH-like_DNA-bd_sf"/>
</dbReference>
<dbReference type="Pfam" id="PF07729">
    <property type="entry name" value="FCD"/>
    <property type="match status" value="1"/>
</dbReference>
<dbReference type="PROSITE" id="PS50949">
    <property type="entry name" value="HTH_GNTR"/>
    <property type="match status" value="1"/>
</dbReference>
<dbReference type="PANTHER" id="PTHR43537">
    <property type="entry name" value="TRANSCRIPTIONAL REGULATOR, GNTR FAMILY"/>
    <property type="match status" value="1"/>
</dbReference>
<dbReference type="OrthoDB" id="8680240at2"/>
<dbReference type="GO" id="GO:0003700">
    <property type="term" value="F:DNA-binding transcription factor activity"/>
    <property type="evidence" value="ECO:0007669"/>
    <property type="project" value="InterPro"/>
</dbReference>
<dbReference type="InterPro" id="IPR011711">
    <property type="entry name" value="GntR_C"/>
</dbReference>
<keyword evidence="3" id="KW-0804">Transcription</keyword>
<dbReference type="Gene3D" id="1.20.120.530">
    <property type="entry name" value="GntR ligand-binding domain-like"/>
    <property type="match status" value="1"/>
</dbReference>
<comment type="caution">
    <text evidence="5">The sequence shown here is derived from an EMBL/GenBank/DDBJ whole genome shotgun (WGS) entry which is preliminary data.</text>
</comment>
<dbReference type="Pfam" id="PF00392">
    <property type="entry name" value="GntR"/>
    <property type="match status" value="1"/>
</dbReference>
<dbReference type="SUPFAM" id="SSF48008">
    <property type="entry name" value="GntR ligand-binding domain-like"/>
    <property type="match status" value="1"/>
</dbReference>
<organism evidence="5 6">
    <name type="scientific">Jiangella ureilytica</name>
    <dbReference type="NCBI Taxonomy" id="2530374"/>
    <lineage>
        <taxon>Bacteria</taxon>
        <taxon>Bacillati</taxon>
        <taxon>Actinomycetota</taxon>
        <taxon>Actinomycetes</taxon>
        <taxon>Jiangellales</taxon>
        <taxon>Jiangellaceae</taxon>
        <taxon>Jiangella</taxon>
    </lineage>
</organism>
<dbReference type="PANTHER" id="PTHR43537:SF24">
    <property type="entry name" value="GLUCONATE OPERON TRANSCRIPTIONAL REPRESSOR"/>
    <property type="match status" value="1"/>
</dbReference>
<dbReference type="GO" id="GO:0003677">
    <property type="term" value="F:DNA binding"/>
    <property type="evidence" value="ECO:0007669"/>
    <property type="project" value="UniProtKB-KW"/>
</dbReference>
<evidence type="ECO:0000256" key="2">
    <source>
        <dbReference type="ARBA" id="ARBA00023125"/>
    </source>
</evidence>
<dbReference type="SMART" id="SM00895">
    <property type="entry name" value="FCD"/>
    <property type="match status" value="1"/>
</dbReference>
<evidence type="ECO:0000313" key="5">
    <source>
        <dbReference type="EMBL" id="TDC52774.1"/>
    </source>
</evidence>
<evidence type="ECO:0000256" key="1">
    <source>
        <dbReference type="ARBA" id="ARBA00023015"/>
    </source>
</evidence>